<dbReference type="GO" id="GO:0016874">
    <property type="term" value="F:ligase activity"/>
    <property type="evidence" value="ECO:0007669"/>
    <property type="project" value="UniProtKB-KW"/>
</dbReference>
<protein>
    <recommendedName>
        <fullName evidence="3">GH3 middle domain-containing protein</fullName>
    </recommendedName>
</protein>
<evidence type="ECO:0000313" key="4">
    <source>
        <dbReference type="EMBL" id="KAL2326275.1"/>
    </source>
</evidence>
<organism evidence="4 5">
    <name type="scientific">Flemingia macrophylla</name>
    <dbReference type="NCBI Taxonomy" id="520843"/>
    <lineage>
        <taxon>Eukaryota</taxon>
        <taxon>Viridiplantae</taxon>
        <taxon>Streptophyta</taxon>
        <taxon>Embryophyta</taxon>
        <taxon>Tracheophyta</taxon>
        <taxon>Spermatophyta</taxon>
        <taxon>Magnoliopsida</taxon>
        <taxon>eudicotyledons</taxon>
        <taxon>Gunneridae</taxon>
        <taxon>Pentapetalae</taxon>
        <taxon>rosids</taxon>
        <taxon>fabids</taxon>
        <taxon>Fabales</taxon>
        <taxon>Fabaceae</taxon>
        <taxon>Papilionoideae</taxon>
        <taxon>50 kb inversion clade</taxon>
        <taxon>NPAAA clade</taxon>
        <taxon>indigoferoid/millettioid clade</taxon>
        <taxon>Phaseoleae</taxon>
        <taxon>Flemingia</taxon>
    </lineage>
</organism>
<gene>
    <name evidence="4" type="ORF">Fmac_025333</name>
</gene>
<evidence type="ECO:0000259" key="3">
    <source>
        <dbReference type="Pfam" id="PF23571"/>
    </source>
</evidence>
<sequence>MVQAFISFEELWREICKDIRDGSLSPRIKSPKMRKAVLDIISPNSTLASKLIRGCLPGGVNLDPTLPLEDVTFAVVPTFSYFEFIPLHRHEKDCSSGGDDFLEDKPIPLSQIKVGQEYEVVLTTFTGIHLS</sequence>
<dbReference type="InterPro" id="IPR004993">
    <property type="entry name" value="GH3"/>
</dbReference>
<keyword evidence="5" id="KW-1185">Reference proteome</keyword>
<accession>A0ABD1LRZ5</accession>
<comment type="caution">
    <text evidence="4">The sequence shown here is derived from an EMBL/GenBank/DDBJ whole genome shotgun (WGS) entry which is preliminary data.</text>
</comment>
<evidence type="ECO:0000256" key="2">
    <source>
        <dbReference type="ARBA" id="ARBA00022598"/>
    </source>
</evidence>
<feature type="domain" description="GH3 middle" evidence="3">
    <location>
        <begin position="74"/>
        <end position="128"/>
    </location>
</feature>
<name>A0ABD1LRZ5_9FABA</name>
<dbReference type="Pfam" id="PF03321">
    <property type="entry name" value="GH3"/>
    <property type="match status" value="1"/>
</dbReference>
<dbReference type="Proteomes" id="UP001603857">
    <property type="component" value="Unassembled WGS sequence"/>
</dbReference>
<dbReference type="InterPro" id="IPR055377">
    <property type="entry name" value="GH3_M"/>
</dbReference>
<dbReference type="EMBL" id="JBGMDY010000008">
    <property type="protein sequence ID" value="KAL2326275.1"/>
    <property type="molecule type" value="Genomic_DNA"/>
</dbReference>
<dbReference type="Pfam" id="PF23571">
    <property type="entry name" value="GH3_M"/>
    <property type="match status" value="1"/>
</dbReference>
<proteinExistence type="inferred from homology"/>
<evidence type="ECO:0000256" key="1">
    <source>
        <dbReference type="ARBA" id="ARBA00008068"/>
    </source>
</evidence>
<dbReference type="AlphaFoldDB" id="A0ABD1LRZ5"/>
<comment type="similarity">
    <text evidence="1">Belongs to the IAA-amido conjugating enzyme family.</text>
</comment>
<dbReference type="PANTHER" id="PTHR31901">
    <property type="entry name" value="GH3 DOMAIN-CONTAINING PROTEIN"/>
    <property type="match status" value="1"/>
</dbReference>
<evidence type="ECO:0000313" key="5">
    <source>
        <dbReference type="Proteomes" id="UP001603857"/>
    </source>
</evidence>
<dbReference type="PANTHER" id="PTHR31901:SF48">
    <property type="entry name" value="INDOLE-3-ACETIC ACID-AMIDO SYNTHETASE GH3.10"/>
    <property type="match status" value="1"/>
</dbReference>
<reference evidence="4 5" key="1">
    <citation type="submission" date="2024-08" db="EMBL/GenBank/DDBJ databases">
        <title>Insights into the chromosomal genome structure of Flemingia macrophylla.</title>
        <authorList>
            <person name="Ding Y."/>
            <person name="Zhao Y."/>
            <person name="Bi W."/>
            <person name="Wu M."/>
            <person name="Zhao G."/>
            <person name="Gong Y."/>
            <person name="Li W."/>
            <person name="Zhang P."/>
        </authorList>
    </citation>
    <scope>NUCLEOTIDE SEQUENCE [LARGE SCALE GENOMIC DNA]</scope>
    <source>
        <strain evidence="4">DYQJB</strain>
        <tissue evidence="4">Leaf</tissue>
    </source>
</reference>
<keyword evidence="2" id="KW-0436">Ligase</keyword>